<accession>D8PK58</accession>
<dbReference type="AlphaFoldDB" id="D8PK58"/>
<name>D8PK58_SCHCM</name>
<dbReference type="OMA" id="PEWNENK"/>
<organism evidence="2">
    <name type="scientific">Schizophyllum commune (strain H4-8 / FGSC 9210)</name>
    <name type="common">Split gill fungus</name>
    <dbReference type="NCBI Taxonomy" id="578458"/>
    <lineage>
        <taxon>Eukaryota</taxon>
        <taxon>Fungi</taxon>
        <taxon>Dikarya</taxon>
        <taxon>Basidiomycota</taxon>
        <taxon>Agaricomycotina</taxon>
        <taxon>Agaricomycetes</taxon>
        <taxon>Agaricomycetidae</taxon>
        <taxon>Agaricales</taxon>
        <taxon>Schizophyllaceae</taxon>
        <taxon>Schizophyllum</taxon>
    </lineage>
</organism>
<dbReference type="InParanoid" id="D8PK58"/>
<gene>
    <name evidence="1" type="ORF">SCHCODRAFT_231742</name>
</gene>
<dbReference type="Proteomes" id="UP000007431">
    <property type="component" value="Unassembled WGS sequence"/>
</dbReference>
<evidence type="ECO:0000313" key="1">
    <source>
        <dbReference type="EMBL" id="EFJ02623.1"/>
    </source>
</evidence>
<keyword evidence="2" id="KW-1185">Reference proteome</keyword>
<evidence type="ECO:0000313" key="2">
    <source>
        <dbReference type="Proteomes" id="UP000007431"/>
    </source>
</evidence>
<sequence>MAEPTLPLDILTRIADDLLAFRTERNSDIIKYGDMNKDIKQSQAAAAALATSGSRVLRDRINPMLYQSPRFWTTYEMQCILLCPRVTSLIVPFSASRGETYNKITYRGSLAELSLCGVNNMDSSAFLTLDSLETYMTGGTPALSTRIKDLSMENFSYSPVEESMPRLAPVDISLESLSLYRGNLAKTSFEGLLASSRDSLTRLSVDFAGEYPGNHITVHDFKTSILSVVHLQHLTVFTKGYRPSGFGGSRSFRLTGLIDEVAPYLWQLQSLEFDEDLGTTALFDNMPATLKVLRLVHPACIHPSDLPLLAAQAVRRLQLALRRVVVIWKDGDHDNWRRVGGVTTDLLAVQGITLRSFTDWYVRGTFI</sequence>
<proteinExistence type="predicted"/>
<dbReference type="HOGENOM" id="CLU_754703_0_0_1"/>
<dbReference type="EMBL" id="GL377302">
    <property type="protein sequence ID" value="EFJ02623.1"/>
    <property type="molecule type" value="Genomic_DNA"/>
</dbReference>
<protein>
    <submittedName>
        <fullName evidence="1">Uncharacterized protein</fullName>
    </submittedName>
</protein>
<dbReference type="VEuPathDB" id="FungiDB:SCHCODRAFT_02610069"/>
<reference evidence="1 2" key="1">
    <citation type="journal article" date="2010" name="Nat. Biotechnol.">
        <title>Genome sequence of the model mushroom Schizophyllum commune.</title>
        <authorList>
            <person name="Ohm R.A."/>
            <person name="de Jong J.F."/>
            <person name="Lugones L.G."/>
            <person name="Aerts A."/>
            <person name="Kothe E."/>
            <person name="Stajich J.E."/>
            <person name="de Vries R.P."/>
            <person name="Record E."/>
            <person name="Levasseur A."/>
            <person name="Baker S.E."/>
            <person name="Bartholomew K.A."/>
            <person name="Coutinho P.M."/>
            <person name="Erdmann S."/>
            <person name="Fowler T.J."/>
            <person name="Gathman A.C."/>
            <person name="Lombard V."/>
            <person name="Henrissat B."/>
            <person name="Knabe N."/>
            <person name="Kuees U."/>
            <person name="Lilly W.W."/>
            <person name="Lindquist E."/>
            <person name="Lucas S."/>
            <person name="Magnuson J.K."/>
            <person name="Piumi F."/>
            <person name="Raudaskoski M."/>
            <person name="Salamov A."/>
            <person name="Schmutz J."/>
            <person name="Schwarze F.W.M.R."/>
            <person name="vanKuyk P.A."/>
            <person name="Horton J.S."/>
            <person name="Grigoriev I.V."/>
            <person name="Woesten H.A.B."/>
        </authorList>
    </citation>
    <scope>NUCLEOTIDE SEQUENCE [LARGE SCALE GENOMIC DNA]</scope>
    <source>
        <strain evidence="2">H4-8 / FGSC 9210</strain>
    </source>
</reference>